<sequence>MTVTLTTIDRAALTLLVLPARTLPVANLWQAYPIDLGESAAEIGDALHAVAWLNDITPDQLAIVGVEFADPEQHNTTVTLSGTDLDAMSWVLGDGGMALESTAGVLTQLERLASVAVPVYASMGVNELDQIAH</sequence>
<dbReference type="RefSeq" id="WP_317533214.1">
    <property type="nucleotide sequence ID" value="NZ_JAWLKF010000006.1"/>
</dbReference>
<protein>
    <submittedName>
        <fullName evidence="1">Uncharacterized protein</fullName>
    </submittedName>
</protein>
<keyword evidence="2" id="KW-1185">Reference proteome</keyword>
<comment type="caution">
    <text evidence="1">The sequence shown here is derived from an EMBL/GenBank/DDBJ whole genome shotgun (WGS) entry which is preliminary data.</text>
</comment>
<accession>A0ABU4D2D1</accession>
<evidence type="ECO:0000313" key="2">
    <source>
        <dbReference type="Proteomes" id="UP001186104"/>
    </source>
</evidence>
<evidence type="ECO:0000313" key="1">
    <source>
        <dbReference type="EMBL" id="MDV6303551.1"/>
    </source>
</evidence>
<organism evidence="1 2">
    <name type="scientific">Rhodococcus cerastii</name>
    <dbReference type="NCBI Taxonomy" id="908616"/>
    <lineage>
        <taxon>Bacteria</taxon>
        <taxon>Bacillati</taxon>
        <taxon>Actinomycetota</taxon>
        <taxon>Actinomycetes</taxon>
        <taxon>Mycobacteriales</taxon>
        <taxon>Nocardiaceae</taxon>
        <taxon>Rhodococcus</taxon>
    </lineage>
</organism>
<name>A0ABU4D2D1_9NOCA</name>
<reference evidence="1 2" key="1">
    <citation type="submission" date="2023-10" db="EMBL/GenBank/DDBJ databases">
        <title>Development of a sustainable strategy for remediation of hydrocarbon-contaminated territories based on the waste exchange concept.</title>
        <authorList>
            <person name="Krivoruchko A."/>
        </authorList>
    </citation>
    <scope>NUCLEOTIDE SEQUENCE [LARGE SCALE GENOMIC DNA]</scope>
    <source>
        <strain evidence="1 2">IEGM 1327</strain>
    </source>
</reference>
<gene>
    <name evidence="1" type="ORF">R3P93_13375</name>
</gene>
<proteinExistence type="predicted"/>
<dbReference type="EMBL" id="JAWLKF010000006">
    <property type="protein sequence ID" value="MDV6303551.1"/>
    <property type="molecule type" value="Genomic_DNA"/>
</dbReference>
<dbReference type="Proteomes" id="UP001186104">
    <property type="component" value="Unassembled WGS sequence"/>
</dbReference>